<feature type="compositionally biased region" description="Polar residues" evidence="1">
    <location>
        <begin position="1"/>
        <end position="11"/>
    </location>
</feature>
<name>A0AAQ3QDY8_9LILI</name>
<dbReference type="EMBL" id="CP136893">
    <property type="protein sequence ID" value="WOL04950.1"/>
    <property type="molecule type" value="Genomic_DNA"/>
</dbReference>
<feature type="region of interest" description="Disordered" evidence="1">
    <location>
        <begin position="1"/>
        <end position="29"/>
    </location>
</feature>
<dbReference type="AlphaFoldDB" id="A0AAQ3QDY8"/>
<dbReference type="Proteomes" id="UP001327560">
    <property type="component" value="Chromosome 4"/>
</dbReference>
<evidence type="ECO:0000313" key="3">
    <source>
        <dbReference type="Proteomes" id="UP001327560"/>
    </source>
</evidence>
<proteinExistence type="predicted"/>
<evidence type="ECO:0000313" key="2">
    <source>
        <dbReference type="EMBL" id="WOL04950.1"/>
    </source>
</evidence>
<protein>
    <submittedName>
        <fullName evidence="2">Uncharacterized protein</fullName>
    </submittedName>
</protein>
<organism evidence="2 3">
    <name type="scientific">Canna indica</name>
    <name type="common">Indian-shot</name>
    <dbReference type="NCBI Taxonomy" id="4628"/>
    <lineage>
        <taxon>Eukaryota</taxon>
        <taxon>Viridiplantae</taxon>
        <taxon>Streptophyta</taxon>
        <taxon>Embryophyta</taxon>
        <taxon>Tracheophyta</taxon>
        <taxon>Spermatophyta</taxon>
        <taxon>Magnoliopsida</taxon>
        <taxon>Liliopsida</taxon>
        <taxon>Zingiberales</taxon>
        <taxon>Cannaceae</taxon>
        <taxon>Canna</taxon>
    </lineage>
</organism>
<evidence type="ECO:0000256" key="1">
    <source>
        <dbReference type="SAM" id="MobiDB-lite"/>
    </source>
</evidence>
<gene>
    <name evidence="2" type="ORF">Cni_G13673</name>
</gene>
<reference evidence="2 3" key="1">
    <citation type="submission" date="2023-10" db="EMBL/GenBank/DDBJ databases">
        <title>Chromosome-scale genome assembly provides insights into flower coloration mechanisms of Canna indica.</title>
        <authorList>
            <person name="Li C."/>
        </authorList>
    </citation>
    <scope>NUCLEOTIDE SEQUENCE [LARGE SCALE GENOMIC DNA]</scope>
    <source>
        <tissue evidence="2">Flower</tissue>
    </source>
</reference>
<accession>A0AAQ3QDY8</accession>
<keyword evidence="3" id="KW-1185">Reference proteome</keyword>
<sequence>MTRSTFGSSFQTKTATKATKAVDDDDLWGPAAVPAPRTTILNAKPPAQKDDDDLWVGFIVVAAPRSTSKALNKKTTAASDDNDQWAAIAAPPPTTKAKPLSGKCKKVWISVFHLCVSQPVVMPESDRTAISNMM</sequence>